<evidence type="ECO:0000256" key="1">
    <source>
        <dbReference type="PIRSR" id="PIRSR613078-1"/>
    </source>
</evidence>
<comment type="caution">
    <text evidence="3">The sequence shown here is derived from an EMBL/GenBank/DDBJ whole genome shotgun (WGS) entry which is preliminary data.</text>
</comment>
<proteinExistence type="predicted"/>
<dbReference type="RefSeq" id="WP_109244936.1">
    <property type="nucleotide sequence ID" value="NZ_BFFO01000001.1"/>
</dbReference>
<evidence type="ECO:0000256" key="2">
    <source>
        <dbReference type="PIRSR" id="PIRSR613078-2"/>
    </source>
</evidence>
<accession>A0A2R5HCY6</accession>
<feature type="binding site" evidence="2">
    <location>
        <begin position="7"/>
        <end position="14"/>
    </location>
    <ligand>
        <name>substrate</name>
    </ligand>
</feature>
<keyword evidence="4" id="KW-1185">Reference proteome</keyword>
<dbReference type="InterPro" id="IPR013078">
    <property type="entry name" value="His_Pase_superF_clade-1"/>
</dbReference>
<dbReference type="Proteomes" id="UP000245021">
    <property type="component" value="Unassembled WGS sequence"/>
</dbReference>
<dbReference type="AlphaFoldDB" id="A0A2R5HCY6"/>
<feature type="active site" description="Tele-phosphohistidine intermediate" evidence="1">
    <location>
        <position position="8"/>
    </location>
</feature>
<organism evidence="3 4">
    <name type="scientific">Lactococcus termiticola</name>
    <dbReference type="NCBI Taxonomy" id="2169526"/>
    <lineage>
        <taxon>Bacteria</taxon>
        <taxon>Bacillati</taxon>
        <taxon>Bacillota</taxon>
        <taxon>Bacilli</taxon>
        <taxon>Lactobacillales</taxon>
        <taxon>Streptococcaceae</taxon>
        <taxon>Lactococcus</taxon>
    </lineage>
</organism>
<name>A0A2R5HCY6_9LACT</name>
<dbReference type="PANTHER" id="PTHR48100">
    <property type="entry name" value="BROAD-SPECIFICITY PHOSPHATASE YOR283W-RELATED"/>
    <property type="match status" value="1"/>
</dbReference>
<dbReference type="CDD" id="cd07067">
    <property type="entry name" value="HP_PGM_like"/>
    <property type="match status" value="1"/>
</dbReference>
<gene>
    <name evidence="3" type="primary">gpmB_1</name>
    <name evidence="3" type="ORF">NtB2_00039</name>
</gene>
<dbReference type="InterPro" id="IPR050275">
    <property type="entry name" value="PGM_Phosphatase"/>
</dbReference>
<reference evidence="3 4" key="1">
    <citation type="journal article" date="2018" name="Genome Announc.">
        <title>Draft Genome Sequence of Lactococcus sp. Strain NtB2 (JCM 32569), Isolated from the Gut of the Higher Termite Nasutitermes takasagoensis.</title>
        <authorList>
            <person name="Noda S."/>
            <person name="Aihara C."/>
            <person name="Yuki M."/>
            <person name="Ohkuma M."/>
        </authorList>
    </citation>
    <scope>NUCLEOTIDE SEQUENCE [LARGE SCALE GENOMIC DNA]</scope>
    <source>
        <strain evidence="3 4">NtB2</strain>
    </source>
</reference>
<dbReference type="Gene3D" id="3.40.50.1240">
    <property type="entry name" value="Phosphoglycerate mutase-like"/>
    <property type="match status" value="1"/>
</dbReference>
<protein>
    <submittedName>
        <fullName evidence="3">Phosphoglycerate mutase</fullName>
    </submittedName>
</protein>
<evidence type="ECO:0000313" key="3">
    <source>
        <dbReference type="EMBL" id="GBG95937.1"/>
    </source>
</evidence>
<feature type="active site" description="Proton donor/acceptor" evidence="1">
    <location>
        <position position="79"/>
    </location>
</feature>
<dbReference type="SUPFAM" id="SSF53254">
    <property type="entry name" value="Phosphoglycerate mutase-like"/>
    <property type="match status" value="1"/>
</dbReference>
<dbReference type="Pfam" id="PF00300">
    <property type="entry name" value="His_Phos_1"/>
    <property type="match status" value="1"/>
</dbReference>
<dbReference type="InterPro" id="IPR029033">
    <property type="entry name" value="His_PPase_superfam"/>
</dbReference>
<dbReference type="SMART" id="SM00855">
    <property type="entry name" value="PGAM"/>
    <property type="match status" value="1"/>
</dbReference>
<dbReference type="PANTHER" id="PTHR48100:SF1">
    <property type="entry name" value="HISTIDINE PHOSPHATASE FAMILY PROTEIN-RELATED"/>
    <property type="match status" value="1"/>
</dbReference>
<dbReference type="OrthoDB" id="9782128at2"/>
<dbReference type="EMBL" id="BFFO01000001">
    <property type="protein sequence ID" value="GBG95937.1"/>
    <property type="molecule type" value="Genomic_DNA"/>
</dbReference>
<sequence length="197" mass="21980">MNIYFVRHGKTEWNLEKRLQGQHGDSELLPESYEAIKHLAESLSDVHFDLVKSSPQKRAMTTAKLLTNQDPEADARLSEWNFGELEGQLIVDSVAKYPEEMQASREYLPHFDGSKFGAESVESVLNRFDDLADELKNSQAENILLVGHGASGTAGIRHLAGFPLAELRSAGGLANNTVSILRLEGEQFKLQKWNESL</sequence>
<dbReference type="GO" id="GO:0005737">
    <property type="term" value="C:cytoplasm"/>
    <property type="evidence" value="ECO:0007669"/>
    <property type="project" value="TreeGrafter"/>
</dbReference>
<feature type="binding site" evidence="2">
    <location>
        <position position="58"/>
    </location>
    <ligand>
        <name>substrate</name>
    </ligand>
</feature>
<dbReference type="GO" id="GO:0016791">
    <property type="term" value="F:phosphatase activity"/>
    <property type="evidence" value="ECO:0007669"/>
    <property type="project" value="TreeGrafter"/>
</dbReference>
<evidence type="ECO:0000313" key="4">
    <source>
        <dbReference type="Proteomes" id="UP000245021"/>
    </source>
</evidence>